<proteinExistence type="predicted"/>
<name>A0A9Q3PBL5_9BASI</name>
<keyword evidence="4" id="KW-1185">Reference proteome</keyword>
<organism evidence="3 4">
    <name type="scientific">Austropuccinia psidii MF-1</name>
    <dbReference type="NCBI Taxonomy" id="1389203"/>
    <lineage>
        <taxon>Eukaryota</taxon>
        <taxon>Fungi</taxon>
        <taxon>Dikarya</taxon>
        <taxon>Basidiomycota</taxon>
        <taxon>Pucciniomycotina</taxon>
        <taxon>Pucciniomycetes</taxon>
        <taxon>Pucciniales</taxon>
        <taxon>Sphaerophragmiaceae</taxon>
        <taxon>Austropuccinia</taxon>
    </lineage>
</organism>
<comment type="caution">
    <text evidence="3">The sequence shown here is derived from an EMBL/GenBank/DDBJ whole genome shotgun (WGS) entry which is preliminary data.</text>
</comment>
<feature type="compositionally biased region" description="Basic and acidic residues" evidence="2">
    <location>
        <begin position="65"/>
        <end position="74"/>
    </location>
</feature>
<dbReference type="EMBL" id="AVOT02061639">
    <property type="protein sequence ID" value="MBW0554827.1"/>
    <property type="molecule type" value="Genomic_DNA"/>
</dbReference>
<evidence type="ECO:0000256" key="2">
    <source>
        <dbReference type="SAM" id="MobiDB-lite"/>
    </source>
</evidence>
<feature type="compositionally biased region" description="Basic and acidic residues" evidence="2">
    <location>
        <begin position="17"/>
        <end position="40"/>
    </location>
</feature>
<evidence type="ECO:0000313" key="3">
    <source>
        <dbReference type="EMBL" id="MBW0554827.1"/>
    </source>
</evidence>
<reference evidence="3" key="1">
    <citation type="submission" date="2021-03" db="EMBL/GenBank/DDBJ databases">
        <title>Draft genome sequence of rust myrtle Austropuccinia psidii MF-1, a brazilian biotype.</title>
        <authorList>
            <person name="Quecine M.C."/>
            <person name="Pachon D.M.R."/>
            <person name="Bonatelli M.L."/>
            <person name="Correr F.H."/>
            <person name="Franceschini L.M."/>
            <person name="Leite T.F."/>
            <person name="Margarido G.R.A."/>
            <person name="Almeida C.A."/>
            <person name="Ferrarezi J.A."/>
            <person name="Labate C.A."/>
        </authorList>
    </citation>
    <scope>NUCLEOTIDE SEQUENCE</scope>
    <source>
        <strain evidence="3">MF-1</strain>
    </source>
</reference>
<keyword evidence="1" id="KW-0175">Coiled coil</keyword>
<evidence type="ECO:0008006" key="5">
    <source>
        <dbReference type="Google" id="ProtNLM"/>
    </source>
</evidence>
<evidence type="ECO:0000313" key="4">
    <source>
        <dbReference type="Proteomes" id="UP000765509"/>
    </source>
</evidence>
<feature type="region of interest" description="Disordered" evidence="2">
    <location>
        <begin position="1"/>
        <end position="88"/>
    </location>
</feature>
<feature type="coiled-coil region" evidence="1">
    <location>
        <begin position="154"/>
        <end position="206"/>
    </location>
</feature>
<gene>
    <name evidence="3" type="ORF">O181_094542</name>
</gene>
<dbReference type="OrthoDB" id="2506710at2759"/>
<feature type="compositionally biased region" description="Polar residues" evidence="2">
    <location>
        <begin position="44"/>
        <end position="63"/>
    </location>
</feature>
<dbReference type="AlphaFoldDB" id="A0A9Q3PBL5"/>
<accession>A0A9Q3PBL5</accession>
<dbReference type="Proteomes" id="UP000765509">
    <property type="component" value="Unassembled WGS sequence"/>
</dbReference>
<evidence type="ECO:0000256" key="1">
    <source>
        <dbReference type="SAM" id="Coils"/>
    </source>
</evidence>
<protein>
    <recommendedName>
        <fullName evidence="5">Retrotransposon gag domain-containing protein</fullName>
    </recommendedName>
</protein>
<sequence>MGQEKKENLLRGWKPISCKEKVQQIKETHVFRGPEDEVGPRKGQQPSRSSPSLHKQKSISTSTKKGKENPKEQSEGQAKGKGKGKAQVEQALPTELQNYQKREDSHGQCIQYGKNSDGIQKQQEGKKNPILSKEIDLVKLSTVTLLNQPDDIFISFITKQLRELRIQVQNLENSTCHNAALFQEQLEKSDEERLELKEDIKSSINNISLKNELPRQSTPILDRIVLNLNNDLHHIVSSNSEVKTACNFKEISRLEELPTFSGEGEYNNMEFMKTFDMFKEDFNISDEYISATLHSLFTKSAKKWYYKMKQDHGKHSSTWWNEKVISEWKNYSWRFNMENSFEESIFDVEREGPMSHFLKQKDRLTSLHPDMSKTMIHKIILKKCGDNLEHAIRSRCIEPFSTEDYINAMEDIKTRTKLEEIGINPQ</sequence>